<proteinExistence type="predicted"/>
<dbReference type="AlphaFoldDB" id="H8GCW6"/>
<sequence length="152" mass="16154">MSIRGSHGVSRRVGCITPYTLGRMAEQSVSRPETTSSSEPAEPAGSVTAPITAADVLAWLERAAEAARAGELDAPALIELLGQLRQASTACANASDWTLLAAREAGASLRQIAPVFGKGYVRAPAARLEKLHREVLSSEQFLELMRRRMGPG</sequence>
<dbReference type="EMBL" id="CM001466">
    <property type="protein sequence ID" value="EHY87802.1"/>
    <property type="molecule type" value="Genomic_DNA"/>
</dbReference>
<organism evidence="2 3">
    <name type="scientific">Saccharomonospora azurea NA-128</name>
    <dbReference type="NCBI Taxonomy" id="882081"/>
    <lineage>
        <taxon>Bacteria</taxon>
        <taxon>Bacillati</taxon>
        <taxon>Actinomycetota</taxon>
        <taxon>Actinomycetes</taxon>
        <taxon>Pseudonocardiales</taxon>
        <taxon>Pseudonocardiaceae</taxon>
        <taxon>Saccharomonospora</taxon>
    </lineage>
</organism>
<dbReference type="HOGENOM" id="CLU_144818_0_0_11"/>
<accession>H8GCW6</accession>
<feature type="region of interest" description="Disordered" evidence="1">
    <location>
        <begin position="24"/>
        <end position="46"/>
    </location>
</feature>
<evidence type="ECO:0000256" key="1">
    <source>
        <dbReference type="SAM" id="MobiDB-lite"/>
    </source>
</evidence>
<gene>
    <name evidence="2" type="ORF">SacazDRAFT_00855</name>
</gene>
<evidence type="ECO:0000313" key="3">
    <source>
        <dbReference type="Proteomes" id="UP000004705"/>
    </source>
</evidence>
<name>H8GCW6_9PSEU</name>
<feature type="compositionally biased region" description="Polar residues" evidence="1">
    <location>
        <begin position="27"/>
        <end position="39"/>
    </location>
</feature>
<evidence type="ECO:0000313" key="2">
    <source>
        <dbReference type="EMBL" id="EHY87802.1"/>
    </source>
</evidence>
<dbReference type="Proteomes" id="UP000004705">
    <property type="component" value="Chromosome"/>
</dbReference>
<keyword evidence="3" id="KW-1185">Reference proteome</keyword>
<protein>
    <submittedName>
        <fullName evidence="2">Uncharacterized protein</fullName>
    </submittedName>
</protein>
<reference evidence="2 3" key="1">
    <citation type="journal article" date="2012" name="Stand. Genomic Sci.">
        <title>Genome sequence of the soil bacterium Saccharomonospora azurea type strain (NA-128(T)).</title>
        <authorList>
            <person name="Klenk H.P."/>
            <person name="Held B."/>
            <person name="Lucas S."/>
            <person name="Lapidus A."/>
            <person name="Copeland A."/>
            <person name="Hammon N."/>
            <person name="Pitluck S."/>
            <person name="Goodwin L.A."/>
            <person name="Han C."/>
            <person name="Tapia R."/>
            <person name="Brambilla E.M."/>
            <person name="Potter G."/>
            <person name="Land M."/>
            <person name="Ivanova N."/>
            <person name="Rohde M."/>
            <person name="Goker M."/>
            <person name="Detter J.C."/>
            <person name="Kyrpides N.C."/>
            <person name="Woyke T."/>
        </authorList>
    </citation>
    <scope>NUCLEOTIDE SEQUENCE [LARGE SCALE GENOMIC DNA]</scope>
    <source>
        <strain evidence="2 3">NA-128</strain>
    </source>
</reference>